<keyword evidence="4" id="KW-1185">Reference proteome</keyword>
<protein>
    <recommendedName>
        <fullName evidence="2">RRN6 beta-propeller domain-containing protein</fullName>
    </recommendedName>
</protein>
<dbReference type="GO" id="GO:0001179">
    <property type="term" value="F:RNA polymerase I general transcription initiation factor binding"/>
    <property type="evidence" value="ECO:0007669"/>
    <property type="project" value="TreeGrafter"/>
</dbReference>
<dbReference type="Proteomes" id="UP000774326">
    <property type="component" value="Unassembled WGS sequence"/>
</dbReference>
<feature type="compositionally biased region" description="Basic residues" evidence="1">
    <location>
        <begin position="815"/>
        <end position="827"/>
    </location>
</feature>
<dbReference type="AlphaFoldDB" id="A0A9P8Q4Z4"/>
<feature type="compositionally biased region" description="Low complexity" evidence="1">
    <location>
        <begin position="794"/>
        <end position="812"/>
    </location>
</feature>
<name>A0A9P8Q4Z4_WICPI</name>
<evidence type="ECO:0000313" key="3">
    <source>
        <dbReference type="EMBL" id="KAH3684082.1"/>
    </source>
</evidence>
<dbReference type="InterPro" id="IPR019350">
    <property type="entry name" value="RNA_pol_I-sp_TIF_RRN6-like"/>
</dbReference>
<sequence>MWPAKRGLGAEISYGTNGPHLYLSQYDEAKPWQFARCRNQGFDFQVVQDSLIELQHPIKQELAREQSIHVHGNSNLVSDVPVDLLEQFEWEQTLLDNELIYDPTVADIVQIAKIKRHGSSSDDDELCELLFCSGGAMGTKLIVRHVERQTGVLKYDENQKPNEEKDQTVSIPCPVQQKSCEMELDSKIHQIEVFRNSTHAVYQLQFQHILVRTVRSLYLIQVIVQKDSSIRLKTTNHLVCDDFHEFEFSHACVDPYQLNRCAVIDCKGNWLVLKMSRKDRTFTRLQKGVMLDLDDMSKFKRIKWLGNADEILLVSRIAVKKVNLETETVTELVAGNFWSNMRDYTSFDSDDNYGLLLTSRELILVSVREGFKRVLAWRHFLSPFDPSMRFVTKSVKDINYVLVYSAIDPVVFVFQFKFINDLPVLLHDPVMVRTSGDESALGYQIAFNAKVQGSEDEDDFADEDEEYIYDETSMTIFKLTKDLSLTQEILSHKPCCLKLASELPAESSPEDKDNSDQPMYNAPFRKDVYAFKKFPPFKRLAKAMSYYPTPLADSDEQLAQYTQQFRIGKDERPFNLSGRAKAINVFKFEEYGEIVEQLVDHCRSIGLDLTSYIQLMVRMLLPITPENVDKITDIPTLAQFVQDFYFDEADIHRDIVTRDLALSAHTVLDPERERKEMIDARNAVKSDKLQSILADWDEDYEEYVLQDEEYDGLKPKVRHHSRFDSQADNWSQPVIRLTQSQAPAPTPVSSQNAAKQKLSQGLHGSKKRDFASTQASQSQDSQSQTNGQAAASEASQIGFSASASASASFAESQKSKKKKKKRKGGFA</sequence>
<dbReference type="Pfam" id="PF10214">
    <property type="entry name" value="Rrn6_beta-prop"/>
    <property type="match status" value="1"/>
</dbReference>
<evidence type="ECO:0000313" key="4">
    <source>
        <dbReference type="Proteomes" id="UP000774326"/>
    </source>
</evidence>
<evidence type="ECO:0000256" key="1">
    <source>
        <dbReference type="SAM" id="MobiDB-lite"/>
    </source>
</evidence>
<gene>
    <name evidence="3" type="ORF">WICPIJ_004947</name>
</gene>
<dbReference type="GO" id="GO:0042790">
    <property type="term" value="P:nucleolar large rRNA transcription by RNA polymerase I"/>
    <property type="evidence" value="ECO:0007669"/>
    <property type="project" value="TreeGrafter"/>
</dbReference>
<dbReference type="OrthoDB" id="3980871at2759"/>
<proteinExistence type="predicted"/>
<dbReference type="GO" id="GO:0070860">
    <property type="term" value="C:RNA polymerase I core factor complex"/>
    <property type="evidence" value="ECO:0007669"/>
    <property type="project" value="TreeGrafter"/>
</dbReference>
<accession>A0A9P8Q4Z4</accession>
<reference evidence="3" key="1">
    <citation type="journal article" date="2021" name="Open Biol.">
        <title>Shared evolutionary footprints suggest mitochondrial oxidative damage underlies multiple complex I losses in fungi.</title>
        <authorList>
            <person name="Schikora-Tamarit M.A."/>
            <person name="Marcet-Houben M."/>
            <person name="Nosek J."/>
            <person name="Gabaldon T."/>
        </authorList>
    </citation>
    <scope>NUCLEOTIDE SEQUENCE</scope>
    <source>
        <strain evidence="3">CBS2887</strain>
    </source>
</reference>
<dbReference type="PANTHER" id="PTHR28221">
    <property type="entry name" value="RNA POLYMERASE I-SPECIFIC TRANSCRIPTION INITIATION FACTOR RRN6"/>
    <property type="match status" value="1"/>
</dbReference>
<reference evidence="3" key="2">
    <citation type="submission" date="2021-01" db="EMBL/GenBank/DDBJ databases">
        <authorList>
            <person name="Schikora-Tamarit M.A."/>
        </authorList>
    </citation>
    <scope>NUCLEOTIDE SEQUENCE</scope>
    <source>
        <strain evidence="3">CBS2887</strain>
    </source>
</reference>
<evidence type="ECO:0000259" key="2">
    <source>
        <dbReference type="Pfam" id="PF10214"/>
    </source>
</evidence>
<feature type="compositionally biased region" description="Low complexity" evidence="1">
    <location>
        <begin position="771"/>
        <end position="785"/>
    </location>
</feature>
<organism evidence="3 4">
    <name type="scientific">Wickerhamomyces pijperi</name>
    <name type="common">Yeast</name>
    <name type="synonym">Pichia pijperi</name>
    <dbReference type="NCBI Taxonomy" id="599730"/>
    <lineage>
        <taxon>Eukaryota</taxon>
        <taxon>Fungi</taxon>
        <taxon>Dikarya</taxon>
        <taxon>Ascomycota</taxon>
        <taxon>Saccharomycotina</taxon>
        <taxon>Saccharomycetes</taxon>
        <taxon>Phaffomycetales</taxon>
        <taxon>Wickerhamomycetaceae</taxon>
        <taxon>Wickerhamomyces</taxon>
    </lineage>
</organism>
<comment type="caution">
    <text evidence="3">The sequence shown here is derived from an EMBL/GenBank/DDBJ whole genome shotgun (WGS) entry which is preliminary data.</text>
</comment>
<dbReference type="GO" id="GO:0001163">
    <property type="term" value="F:RNA polymerase I transcription regulatory region sequence-specific DNA binding"/>
    <property type="evidence" value="ECO:0007669"/>
    <property type="project" value="TreeGrafter"/>
</dbReference>
<feature type="compositionally biased region" description="Polar residues" evidence="1">
    <location>
        <begin position="740"/>
        <end position="759"/>
    </location>
</feature>
<feature type="domain" description="RRN6 beta-propeller" evidence="2">
    <location>
        <begin position="102"/>
        <end position="431"/>
    </location>
</feature>
<dbReference type="EMBL" id="JAEUBG010002777">
    <property type="protein sequence ID" value="KAH3684082.1"/>
    <property type="molecule type" value="Genomic_DNA"/>
</dbReference>
<feature type="region of interest" description="Disordered" evidence="1">
    <location>
        <begin position="740"/>
        <end position="827"/>
    </location>
</feature>
<dbReference type="InterPro" id="IPR048535">
    <property type="entry name" value="RRN6_beta-prop"/>
</dbReference>
<dbReference type="PANTHER" id="PTHR28221:SF2">
    <property type="entry name" value="RNA POLYMERASE I-SPECIFIC TRANSCRIPTION INITIATION FACTOR RRN6"/>
    <property type="match status" value="1"/>
</dbReference>